<protein>
    <submittedName>
        <fullName evidence="1">Uncharacterized protein</fullName>
    </submittedName>
</protein>
<dbReference type="EMBL" id="AMXN01000010">
    <property type="protein sequence ID" value="ELS59293.1"/>
    <property type="molecule type" value="Genomic_DNA"/>
</dbReference>
<organism evidence="1 2">
    <name type="scientific">Bacillus inaquosorum KCTC 13429</name>
    <dbReference type="NCBI Taxonomy" id="1236548"/>
    <lineage>
        <taxon>Bacteria</taxon>
        <taxon>Bacillati</taxon>
        <taxon>Bacillota</taxon>
        <taxon>Bacilli</taxon>
        <taxon>Bacillales</taxon>
        <taxon>Bacillaceae</taxon>
        <taxon>Bacillus</taxon>
    </lineage>
</organism>
<dbReference type="Proteomes" id="UP000011182">
    <property type="component" value="Unassembled WGS sequence"/>
</dbReference>
<gene>
    <name evidence="1" type="ORF">BSI_40540</name>
</gene>
<evidence type="ECO:0000313" key="1">
    <source>
        <dbReference type="EMBL" id="ELS59293.1"/>
    </source>
</evidence>
<name>A0A9W5LEL8_9BACI</name>
<comment type="caution">
    <text evidence="1">The sequence shown here is derived from an EMBL/GenBank/DDBJ whole genome shotgun (WGS) entry which is preliminary data.</text>
</comment>
<dbReference type="AlphaFoldDB" id="A0A9W5LEL8"/>
<sequence length="37" mass="4227">MMVQLYTIWEHPSSCETAYFSKEGQVSQKNVTAFIDG</sequence>
<reference evidence="1 2" key="1">
    <citation type="journal article" date="2014" name="Syst. Appl. Microbiol.">
        <title>Genomic insights into the taxonomic status of the three subspecies of Bacillus subtilis.</title>
        <authorList>
            <person name="Yi H."/>
            <person name="Chun J."/>
            <person name="Cha C.J."/>
        </authorList>
    </citation>
    <scope>NUCLEOTIDE SEQUENCE [LARGE SCALE GENOMIC DNA]</scope>
    <source>
        <strain evidence="1 2">KCTC 13429</strain>
    </source>
</reference>
<keyword evidence="2" id="KW-1185">Reference proteome</keyword>
<accession>A0A9W5LEL8</accession>
<evidence type="ECO:0000313" key="2">
    <source>
        <dbReference type="Proteomes" id="UP000011182"/>
    </source>
</evidence>
<proteinExistence type="predicted"/>